<dbReference type="AlphaFoldDB" id="A0A9P9A296"/>
<reference evidence="2" key="1">
    <citation type="journal article" date="2021" name="Nat. Commun.">
        <title>Genetic determinants of endophytism in the Arabidopsis root mycobiome.</title>
        <authorList>
            <person name="Mesny F."/>
            <person name="Miyauchi S."/>
            <person name="Thiergart T."/>
            <person name="Pickel B."/>
            <person name="Atanasova L."/>
            <person name="Karlsson M."/>
            <person name="Huettel B."/>
            <person name="Barry K.W."/>
            <person name="Haridas S."/>
            <person name="Chen C."/>
            <person name="Bauer D."/>
            <person name="Andreopoulos W."/>
            <person name="Pangilinan J."/>
            <person name="LaButti K."/>
            <person name="Riley R."/>
            <person name="Lipzen A."/>
            <person name="Clum A."/>
            <person name="Drula E."/>
            <person name="Henrissat B."/>
            <person name="Kohler A."/>
            <person name="Grigoriev I.V."/>
            <person name="Martin F.M."/>
            <person name="Hacquard S."/>
        </authorList>
    </citation>
    <scope>NUCLEOTIDE SEQUENCE</scope>
    <source>
        <strain evidence="2">MPI-SDFR-AT-0073</strain>
    </source>
</reference>
<proteinExistence type="predicted"/>
<dbReference type="RefSeq" id="XP_045964597.1">
    <property type="nucleotide sequence ID" value="XM_046101494.1"/>
</dbReference>
<name>A0A9P9A296_9PEZI</name>
<organism evidence="2 3">
    <name type="scientific">Truncatella angustata</name>
    <dbReference type="NCBI Taxonomy" id="152316"/>
    <lineage>
        <taxon>Eukaryota</taxon>
        <taxon>Fungi</taxon>
        <taxon>Dikarya</taxon>
        <taxon>Ascomycota</taxon>
        <taxon>Pezizomycotina</taxon>
        <taxon>Sordariomycetes</taxon>
        <taxon>Xylariomycetidae</taxon>
        <taxon>Amphisphaeriales</taxon>
        <taxon>Sporocadaceae</taxon>
        <taxon>Truncatella</taxon>
    </lineage>
</organism>
<dbReference type="Pfam" id="PF07859">
    <property type="entry name" value="Abhydrolase_3"/>
    <property type="match status" value="1"/>
</dbReference>
<evidence type="ECO:0000313" key="2">
    <source>
        <dbReference type="EMBL" id="KAH6660466.1"/>
    </source>
</evidence>
<dbReference type="SUPFAM" id="SSF53474">
    <property type="entry name" value="alpha/beta-Hydrolases"/>
    <property type="match status" value="1"/>
</dbReference>
<keyword evidence="2" id="KW-0378">Hydrolase</keyword>
<accession>A0A9P9A296</accession>
<sequence>MRKWRLARCVVLGLYKTAYSHVCITGLLFSWQLDLFSLRISKAFGVPRNNCPLRNIIESAKFLRHLTSMADTTSEHIAATRAELEAMEQVSLKELGPCPPDLEESILEIPLKDGFISHTILVRPVAKSLPLTSGANVVATRCPLIVLTHGGSFTYCSPNNVLSPARACASHFNAIVACIEYKLSPEYRFPAAPQSAWEVIAWLSEPSNLNEGILKPEGLEFDPRLGFVLGGMSAGANITAVIAGIDSAAKAGGHDELVQGLPEIASSITGLFITVPYMMESEAIPNQYLDMFRSHDEHADAPFLNAKSLEDISMIYKQDVRSPWFSPLNLDLAKIQKQHPGKVYVQCGQLDILRDDAVIYERVIRDRGLAETKMDVLQGHDHACWCNLPLPQAHTTEVKERTMDGMSWLVGMDWDKSRPLSH</sequence>
<dbReference type="OrthoDB" id="408631at2759"/>
<dbReference type="GO" id="GO:0016787">
    <property type="term" value="F:hydrolase activity"/>
    <property type="evidence" value="ECO:0007669"/>
    <property type="project" value="UniProtKB-KW"/>
</dbReference>
<dbReference type="EMBL" id="JAGPXC010000001">
    <property type="protein sequence ID" value="KAH6660466.1"/>
    <property type="molecule type" value="Genomic_DNA"/>
</dbReference>
<evidence type="ECO:0000313" key="3">
    <source>
        <dbReference type="Proteomes" id="UP000758603"/>
    </source>
</evidence>
<keyword evidence="3" id="KW-1185">Reference proteome</keyword>
<feature type="domain" description="Alpha/beta hydrolase fold-3" evidence="1">
    <location>
        <begin position="145"/>
        <end position="384"/>
    </location>
</feature>
<dbReference type="Gene3D" id="3.40.50.1820">
    <property type="entry name" value="alpha/beta hydrolase"/>
    <property type="match status" value="1"/>
</dbReference>
<dbReference type="InterPro" id="IPR013094">
    <property type="entry name" value="AB_hydrolase_3"/>
</dbReference>
<dbReference type="PANTHER" id="PTHR23024:SF24">
    <property type="entry name" value="ALPHA_BETA HYDROLASE FOLD-3 DOMAIN-CONTAINING PROTEIN"/>
    <property type="match status" value="1"/>
</dbReference>
<protein>
    <submittedName>
        <fullName evidence="2">Alpha/beta hydrolase fold-domain-containing protein</fullName>
    </submittedName>
</protein>
<evidence type="ECO:0000259" key="1">
    <source>
        <dbReference type="Pfam" id="PF07859"/>
    </source>
</evidence>
<dbReference type="GeneID" id="70130386"/>
<comment type="caution">
    <text evidence="2">The sequence shown here is derived from an EMBL/GenBank/DDBJ whole genome shotgun (WGS) entry which is preliminary data.</text>
</comment>
<gene>
    <name evidence="2" type="ORF">BKA67DRAFT_548125</name>
</gene>
<dbReference type="InterPro" id="IPR029058">
    <property type="entry name" value="AB_hydrolase_fold"/>
</dbReference>
<dbReference type="InterPro" id="IPR050466">
    <property type="entry name" value="Carboxylest/Gibb_receptor"/>
</dbReference>
<dbReference type="PANTHER" id="PTHR23024">
    <property type="entry name" value="ARYLACETAMIDE DEACETYLASE"/>
    <property type="match status" value="1"/>
</dbReference>
<dbReference type="Proteomes" id="UP000758603">
    <property type="component" value="Unassembled WGS sequence"/>
</dbReference>